<organism evidence="1 2">
    <name type="scientific">Bartonella pachyuromydis</name>
    <dbReference type="NCBI Taxonomy" id="931097"/>
    <lineage>
        <taxon>Bacteria</taxon>
        <taxon>Pseudomonadati</taxon>
        <taxon>Pseudomonadota</taxon>
        <taxon>Alphaproteobacteria</taxon>
        <taxon>Hyphomicrobiales</taxon>
        <taxon>Bartonellaceae</taxon>
        <taxon>Bartonella</taxon>
    </lineage>
</organism>
<protein>
    <submittedName>
        <fullName evidence="1">Uncharacterized protein</fullName>
    </submittedName>
</protein>
<reference evidence="2" key="1">
    <citation type="journal article" date="2019" name="Int. J. Syst. Evol. Microbiol.">
        <title>The Global Catalogue of Microorganisms (GCM) 10K type strain sequencing project: providing services to taxonomists for standard genome sequencing and annotation.</title>
        <authorList>
            <consortium name="The Broad Institute Genomics Platform"/>
            <consortium name="The Broad Institute Genome Sequencing Center for Infectious Disease"/>
            <person name="Wu L."/>
            <person name="Ma J."/>
        </authorList>
    </citation>
    <scope>NUCLEOTIDE SEQUENCE [LARGE SCALE GENOMIC DNA]</scope>
    <source>
        <strain evidence="2">JCM 17714</strain>
    </source>
</reference>
<keyword evidence="2" id="KW-1185">Reference proteome</keyword>
<evidence type="ECO:0000313" key="2">
    <source>
        <dbReference type="Proteomes" id="UP001501699"/>
    </source>
</evidence>
<dbReference type="EMBL" id="BAABJA010000001">
    <property type="protein sequence ID" value="GAA4657776.1"/>
    <property type="molecule type" value="Genomic_DNA"/>
</dbReference>
<proteinExistence type="predicted"/>
<gene>
    <name evidence="1" type="ORF">GCM10023262_01060</name>
</gene>
<comment type="caution">
    <text evidence="1">The sequence shown here is derived from an EMBL/GenBank/DDBJ whole genome shotgun (WGS) entry which is preliminary data.</text>
</comment>
<accession>A0ABP8VD29</accession>
<dbReference type="Proteomes" id="UP001501699">
    <property type="component" value="Unassembled WGS sequence"/>
</dbReference>
<evidence type="ECO:0000313" key="1">
    <source>
        <dbReference type="EMBL" id="GAA4657776.1"/>
    </source>
</evidence>
<name>A0ABP8VD29_9HYPH</name>
<sequence length="45" mass="5402">MKKQVKPVKAQQLNSYYEESRGLERELINEFIKSRKTAIQFLVFL</sequence>